<dbReference type="InterPro" id="IPR000863">
    <property type="entry name" value="Sulfotransferase_dom"/>
</dbReference>
<accession>A0A9P0EZ65</accession>
<dbReference type="AlphaFoldDB" id="A0A9P0EZ65"/>
<dbReference type="InterPro" id="IPR027417">
    <property type="entry name" value="P-loop_NTPase"/>
</dbReference>
<dbReference type="Pfam" id="PF00685">
    <property type="entry name" value="Sulfotransfer_1"/>
    <property type="match status" value="1"/>
</dbReference>
<proteinExistence type="inferred from homology"/>
<dbReference type="Gene3D" id="3.40.50.300">
    <property type="entry name" value="P-loop containing nucleotide triphosphate hydrolases"/>
    <property type="match status" value="1"/>
</dbReference>
<sequence length="336" mass="39922">MFPHTIKNVSPDIHEKLSSHFIGGKDGFVEVGKEKWMLPAKYAEQAAGYYNFPPRSDDVWIMTFPRSGTTWCQELIWLMKNDLDFKKSSESLLSERSPFFELSFLYNDDLKKHYLDLNQDPTIVKYLNYIWTPGYEYCADLPSPRVIKTHMPFTLLSPSLLETSKVIYVARNPKDVFISYYHHNKLVNILYHGYRGDMQSYWKFFKEELVCFSPYWEHLRQAWARRNHPNMLFLFYENLSRDLRLEIKRIAKFLDLQYSEEQFQQLVDHLKIENFRQNVPVWPDLKGIFAENEGDFIREGKVGGGDPEMTPELLEEIEKWTEANLQGTDLRFPVKR</sequence>
<protein>
    <recommendedName>
        <fullName evidence="3">Sulfotransferase domain-containing protein</fullName>
    </recommendedName>
</protein>
<keyword evidence="5" id="KW-1185">Reference proteome</keyword>
<dbReference type="PANTHER" id="PTHR11783">
    <property type="entry name" value="SULFOTRANSFERASE SULT"/>
    <property type="match status" value="1"/>
</dbReference>
<keyword evidence="2" id="KW-0808">Transferase</keyword>
<comment type="similarity">
    <text evidence="1">Belongs to the sulfotransferase 1 family.</text>
</comment>
<dbReference type="GO" id="GO:0008146">
    <property type="term" value="F:sulfotransferase activity"/>
    <property type="evidence" value="ECO:0007669"/>
    <property type="project" value="InterPro"/>
</dbReference>
<dbReference type="EMBL" id="OU963871">
    <property type="protein sequence ID" value="CAH0382967.1"/>
    <property type="molecule type" value="Genomic_DNA"/>
</dbReference>
<name>A0A9P0EZ65_BEMTA</name>
<dbReference type="Proteomes" id="UP001152759">
    <property type="component" value="Chromosome 10"/>
</dbReference>
<organism evidence="4 5">
    <name type="scientific">Bemisia tabaci</name>
    <name type="common">Sweetpotato whitefly</name>
    <name type="synonym">Aleurodes tabaci</name>
    <dbReference type="NCBI Taxonomy" id="7038"/>
    <lineage>
        <taxon>Eukaryota</taxon>
        <taxon>Metazoa</taxon>
        <taxon>Ecdysozoa</taxon>
        <taxon>Arthropoda</taxon>
        <taxon>Hexapoda</taxon>
        <taxon>Insecta</taxon>
        <taxon>Pterygota</taxon>
        <taxon>Neoptera</taxon>
        <taxon>Paraneoptera</taxon>
        <taxon>Hemiptera</taxon>
        <taxon>Sternorrhyncha</taxon>
        <taxon>Aleyrodoidea</taxon>
        <taxon>Aleyrodidae</taxon>
        <taxon>Aleyrodinae</taxon>
        <taxon>Bemisia</taxon>
    </lineage>
</organism>
<evidence type="ECO:0000259" key="3">
    <source>
        <dbReference type="Pfam" id="PF00685"/>
    </source>
</evidence>
<gene>
    <name evidence="4" type="ORF">BEMITA_LOCUS2455</name>
</gene>
<reference evidence="4" key="1">
    <citation type="submission" date="2021-12" db="EMBL/GenBank/DDBJ databases">
        <authorList>
            <person name="King R."/>
        </authorList>
    </citation>
    <scope>NUCLEOTIDE SEQUENCE</scope>
</reference>
<evidence type="ECO:0000256" key="2">
    <source>
        <dbReference type="ARBA" id="ARBA00022679"/>
    </source>
</evidence>
<dbReference type="SUPFAM" id="SSF52540">
    <property type="entry name" value="P-loop containing nucleoside triphosphate hydrolases"/>
    <property type="match status" value="1"/>
</dbReference>
<feature type="domain" description="Sulfotransferase" evidence="3">
    <location>
        <begin position="57"/>
        <end position="328"/>
    </location>
</feature>
<evidence type="ECO:0000313" key="4">
    <source>
        <dbReference type="EMBL" id="CAH0382967.1"/>
    </source>
</evidence>
<evidence type="ECO:0000313" key="5">
    <source>
        <dbReference type="Proteomes" id="UP001152759"/>
    </source>
</evidence>
<evidence type="ECO:0000256" key="1">
    <source>
        <dbReference type="ARBA" id="ARBA00005771"/>
    </source>
</evidence>